<dbReference type="EMBL" id="CAJZBQ010000046">
    <property type="protein sequence ID" value="CAG9328743.1"/>
    <property type="molecule type" value="Genomic_DNA"/>
</dbReference>
<dbReference type="Proteomes" id="UP001162131">
    <property type="component" value="Unassembled WGS sequence"/>
</dbReference>
<protein>
    <recommendedName>
        <fullName evidence="3">Tetratricopeptide repeat protein</fullName>
    </recommendedName>
</protein>
<reference evidence="1" key="1">
    <citation type="submission" date="2021-09" db="EMBL/GenBank/DDBJ databases">
        <authorList>
            <consortium name="AG Swart"/>
            <person name="Singh M."/>
            <person name="Singh A."/>
            <person name="Seah K."/>
            <person name="Emmerich C."/>
        </authorList>
    </citation>
    <scope>NUCLEOTIDE SEQUENCE</scope>
    <source>
        <strain evidence="1">ATCC30299</strain>
    </source>
</reference>
<evidence type="ECO:0000313" key="2">
    <source>
        <dbReference type="Proteomes" id="UP001162131"/>
    </source>
</evidence>
<dbReference type="SUPFAM" id="SSF48452">
    <property type="entry name" value="TPR-like"/>
    <property type="match status" value="1"/>
</dbReference>
<name>A0AAU9JRW8_9CILI</name>
<comment type="caution">
    <text evidence="1">The sequence shown here is derived from an EMBL/GenBank/DDBJ whole genome shotgun (WGS) entry which is preliminary data.</text>
</comment>
<evidence type="ECO:0008006" key="3">
    <source>
        <dbReference type="Google" id="ProtNLM"/>
    </source>
</evidence>
<gene>
    <name evidence="1" type="ORF">BSTOLATCC_MIC46734</name>
</gene>
<evidence type="ECO:0000313" key="1">
    <source>
        <dbReference type="EMBL" id="CAG9328743.1"/>
    </source>
</evidence>
<dbReference type="Gene3D" id="1.25.40.10">
    <property type="entry name" value="Tetratricopeptide repeat domain"/>
    <property type="match status" value="1"/>
</dbReference>
<dbReference type="SMART" id="SM00028">
    <property type="entry name" value="TPR"/>
    <property type="match status" value="3"/>
</dbReference>
<proteinExistence type="predicted"/>
<organism evidence="1 2">
    <name type="scientific">Blepharisma stoltei</name>
    <dbReference type="NCBI Taxonomy" id="1481888"/>
    <lineage>
        <taxon>Eukaryota</taxon>
        <taxon>Sar</taxon>
        <taxon>Alveolata</taxon>
        <taxon>Ciliophora</taxon>
        <taxon>Postciliodesmatophora</taxon>
        <taxon>Heterotrichea</taxon>
        <taxon>Heterotrichida</taxon>
        <taxon>Blepharismidae</taxon>
        <taxon>Blepharisma</taxon>
    </lineage>
</organism>
<dbReference type="AlphaFoldDB" id="A0AAU9JRW8"/>
<accession>A0AAU9JRW8</accession>
<dbReference type="InterPro" id="IPR019734">
    <property type="entry name" value="TPR_rpt"/>
</dbReference>
<dbReference type="InterPro" id="IPR011990">
    <property type="entry name" value="TPR-like_helical_dom_sf"/>
</dbReference>
<sequence length="300" mass="34748">MDLSSEAFITEENILSLNKHALDNLNNPHIALSDLQSAERILFESAPEKFKNRLMLMALTFNNLACYYKRMNQPNVALLYLNQVAKLEYQTLSNPFDIASTQLNLCAINSQLGKHASALENAKRALSLFNQIDENELNSSQITKIVAAYYNAGIEFEFMYDINQAYEYMEKGYELAKKHLDLRHPLVRNIYKSLNELKERRDRFKLLVIERRNVRKIQRMESKSISPAMSIRYEETSKSSTSKMNFASFGQSMVTPKYNPLKLPISMTMRHDRLMKRDISAGLKIYLMEKDPKSKPLPNQ</sequence>
<keyword evidence="2" id="KW-1185">Reference proteome</keyword>